<dbReference type="InterPro" id="IPR039661">
    <property type="entry name" value="ELP3"/>
</dbReference>
<dbReference type="InterPro" id="IPR006638">
    <property type="entry name" value="Elp3/MiaA/NifB-like_rSAM"/>
</dbReference>
<evidence type="ECO:0000259" key="7">
    <source>
        <dbReference type="PROSITE" id="PS51918"/>
    </source>
</evidence>
<keyword evidence="6" id="KW-0411">Iron-sulfur</keyword>
<dbReference type="GO" id="GO:0003824">
    <property type="term" value="F:catalytic activity"/>
    <property type="evidence" value="ECO:0007669"/>
    <property type="project" value="InterPro"/>
</dbReference>
<evidence type="ECO:0000256" key="3">
    <source>
        <dbReference type="ARBA" id="ARBA00022691"/>
    </source>
</evidence>
<evidence type="ECO:0000256" key="6">
    <source>
        <dbReference type="ARBA" id="ARBA00023014"/>
    </source>
</evidence>
<dbReference type="Pfam" id="PF04055">
    <property type="entry name" value="Radical_SAM"/>
    <property type="match status" value="1"/>
</dbReference>
<dbReference type="PANTHER" id="PTHR11135:SF1">
    <property type="entry name" value="PROTEIN YHCC"/>
    <property type="match status" value="1"/>
</dbReference>
<dbReference type="SUPFAM" id="SSF102114">
    <property type="entry name" value="Radical SAM enzymes"/>
    <property type="match status" value="1"/>
</dbReference>
<keyword evidence="2" id="KW-0004">4Fe-4S</keyword>
<evidence type="ECO:0000256" key="2">
    <source>
        <dbReference type="ARBA" id="ARBA00022485"/>
    </source>
</evidence>
<dbReference type="EMBL" id="QNBC01000002">
    <property type="protein sequence ID" value="RKX68157.1"/>
    <property type="molecule type" value="Genomic_DNA"/>
</dbReference>
<evidence type="ECO:0000313" key="9">
    <source>
        <dbReference type="Proteomes" id="UP000282321"/>
    </source>
</evidence>
<dbReference type="NCBIfam" id="TIGR01212">
    <property type="entry name" value="TIGR01212 family radical SAM protein"/>
    <property type="match status" value="1"/>
</dbReference>
<dbReference type="SFLD" id="SFLDG01091">
    <property type="entry name" value="uncharacterized_CHP01210-like"/>
    <property type="match status" value="1"/>
</dbReference>
<gene>
    <name evidence="8" type="ORF">DRP44_00330</name>
</gene>
<dbReference type="InterPro" id="IPR032432">
    <property type="entry name" value="Radical_SAM_C"/>
</dbReference>
<proteinExistence type="predicted"/>
<dbReference type="SFLD" id="SFLDS00029">
    <property type="entry name" value="Radical_SAM"/>
    <property type="match status" value="1"/>
</dbReference>
<dbReference type="PROSITE" id="PS51918">
    <property type="entry name" value="RADICAL_SAM"/>
    <property type="match status" value="1"/>
</dbReference>
<dbReference type="Pfam" id="PF16199">
    <property type="entry name" value="Radical_SAM_C"/>
    <property type="match status" value="1"/>
</dbReference>
<evidence type="ECO:0000256" key="1">
    <source>
        <dbReference type="ARBA" id="ARBA00001966"/>
    </source>
</evidence>
<comment type="cofactor">
    <cofactor evidence="1">
        <name>[4Fe-4S] cluster</name>
        <dbReference type="ChEBI" id="CHEBI:49883"/>
    </cofactor>
</comment>
<evidence type="ECO:0000313" key="8">
    <source>
        <dbReference type="EMBL" id="RKX68157.1"/>
    </source>
</evidence>
<name>A0A660SBU9_UNCT6</name>
<dbReference type="InterPro" id="IPR005911">
    <property type="entry name" value="YhcC-like"/>
</dbReference>
<dbReference type="SMART" id="SM00729">
    <property type="entry name" value="Elp3"/>
    <property type="match status" value="1"/>
</dbReference>
<dbReference type="InterPro" id="IPR023404">
    <property type="entry name" value="rSAM_horseshoe"/>
</dbReference>
<organism evidence="8 9">
    <name type="scientific">candidate division TA06 bacterium</name>
    <dbReference type="NCBI Taxonomy" id="2250710"/>
    <lineage>
        <taxon>Bacteria</taxon>
        <taxon>Bacteria division TA06</taxon>
    </lineage>
</organism>
<accession>A0A660SBU9</accession>
<keyword evidence="4" id="KW-0479">Metal-binding</keyword>
<keyword evidence="5" id="KW-0408">Iron</keyword>
<evidence type="ECO:0000256" key="5">
    <source>
        <dbReference type="ARBA" id="ARBA00023004"/>
    </source>
</evidence>
<sequence>MLRYNKFSEYLKRKYGRRVQKISVDAGLTCPVRDGILSRSGCFYCNSYGSGNASNEPVDIQIATQMEYYEKKYREPYFILYYQAYSNTYGENEYLKKLYDKVFDNDRFVAISIGTRPDCIDEEILKYLEKMNEKKDVWLELGLESASIKTLQKIGRMHGIASFVDGVNRIQKHNLNVCAHVIFGLPYDNSGDMLESAKLCSVLNVDAIKIHSFYLEKGTVFEKIYRSKGFSFLSAEKYVEIVVKALRYLKPDIVIQRLTGDPNRELLIGPEWTLNKHKIITSIESIMERNNYKQGDLSEFNYVKRN</sequence>
<reference evidence="8 9" key="1">
    <citation type="submission" date="2018-06" db="EMBL/GenBank/DDBJ databases">
        <title>Extensive metabolic versatility and redundancy in microbially diverse, dynamic hydrothermal sediments.</title>
        <authorList>
            <person name="Dombrowski N."/>
            <person name="Teske A."/>
            <person name="Baker B.J."/>
        </authorList>
    </citation>
    <scope>NUCLEOTIDE SEQUENCE [LARGE SCALE GENOMIC DNA]</scope>
    <source>
        <strain evidence="8">B35_G9</strain>
    </source>
</reference>
<dbReference type="SFLD" id="SFLDG01086">
    <property type="entry name" value="elongater_protein-like"/>
    <property type="match status" value="1"/>
</dbReference>
<dbReference type="InterPro" id="IPR058240">
    <property type="entry name" value="rSAM_sf"/>
</dbReference>
<dbReference type="Gene3D" id="3.80.30.20">
    <property type="entry name" value="tm_1862 like domain"/>
    <property type="match status" value="1"/>
</dbReference>
<protein>
    <submittedName>
        <fullName evidence="8">TIGR01212 family radical SAM protein</fullName>
    </submittedName>
</protein>
<dbReference type="AlphaFoldDB" id="A0A660SBU9"/>
<feature type="domain" description="Radical SAM core" evidence="7">
    <location>
        <begin position="14"/>
        <end position="252"/>
    </location>
</feature>
<dbReference type="PANTHER" id="PTHR11135">
    <property type="entry name" value="HISTONE ACETYLTRANSFERASE-RELATED"/>
    <property type="match status" value="1"/>
</dbReference>
<dbReference type="GO" id="GO:0051539">
    <property type="term" value="F:4 iron, 4 sulfur cluster binding"/>
    <property type="evidence" value="ECO:0007669"/>
    <property type="project" value="UniProtKB-KW"/>
</dbReference>
<evidence type="ECO:0000256" key="4">
    <source>
        <dbReference type="ARBA" id="ARBA00022723"/>
    </source>
</evidence>
<keyword evidence="3" id="KW-0949">S-adenosyl-L-methionine</keyword>
<comment type="caution">
    <text evidence="8">The sequence shown here is derived from an EMBL/GenBank/DDBJ whole genome shotgun (WGS) entry which is preliminary data.</text>
</comment>
<dbReference type="Proteomes" id="UP000282321">
    <property type="component" value="Unassembled WGS sequence"/>
</dbReference>
<dbReference type="InterPro" id="IPR007197">
    <property type="entry name" value="rSAM"/>
</dbReference>
<dbReference type="GO" id="GO:0046872">
    <property type="term" value="F:metal ion binding"/>
    <property type="evidence" value="ECO:0007669"/>
    <property type="project" value="UniProtKB-KW"/>
</dbReference>